<dbReference type="InterPro" id="IPR054549">
    <property type="entry name" value="UVB_sens_RUS_dom"/>
</dbReference>
<proteinExistence type="inferred from homology"/>
<feature type="compositionally biased region" description="Low complexity" evidence="2">
    <location>
        <begin position="598"/>
        <end position="614"/>
    </location>
</feature>
<feature type="region of interest" description="Disordered" evidence="2">
    <location>
        <begin position="332"/>
        <end position="353"/>
    </location>
</feature>
<evidence type="ECO:0000256" key="3">
    <source>
        <dbReference type="SAM" id="Phobius"/>
    </source>
</evidence>
<gene>
    <name evidence="5" type="ORF">DTER00134_LOCUS9488</name>
</gene>
<dbReference type="PANTHER" id="PTHR12770:SF22">
    <property type="entry name" value="PROTEIN ROOT UVB SENSITIVE 1, CHLOROPLASTIC"/>
    <property type="match status" value="1"/>
</dbReference>
<dbReference type="EMBL" id="HBIP01016256">
    <property type="protein sequence ID" value="CAE0494415.1"/>
    <property type="molecule type" value="Transcribed_RNA"/>
</dbReference>
<keyword evidence="3" id="KW-0812">Transmembrane</keyword>
<feature type="compositionally biased region" description="Low complexity" evidence="2">
    <location>
        <begin position="562"/>
        <end position="574"/>
    </location>
</feature>
<feature type="compositionally biased region" description="Polar residues" evidence="2">
    <location>
        <begin position="615"/>
        <end position="627"/>
    </location>
</feature>
<dbReference type="PANTHER" id="PTHR12770">
    <property type="entry name" value="RUS1 FAMILY PROTEIN C16ORF58"/>
    <property type="match status" value="1"/>
</dbReference>
<keyword evidence="3" id="KW-1133">Transmembrane helix</keyword>
<sequence>MLRRRLLQWALNGPHRYLSHSNKAPDFSPPTVLSIVQDSKNSTRKKRKYVVEGSATGAGFSLKHSTLGGYSAFSESTSILDFASRRITNFLRATFLPSGYPNTVGPGYLPFVGWQTVANFCVAANAVISSTFLLYSVGLGAGAIATAGAMNWVLKDGLGQMGTLLFGKAIAHNFDIHSKSWFFLSMVKLNVATGLEILTILMPQYFLFLGSLANSIKGLAFMANGSTRSVFNLSFARDNNIADITAKGTSQFICASMFGTVAGASLCGLVGQDTRLALGCYSVLAFTTMWSAFATVKTIPLSTLNNTRLQLLCEAYLTAISSSAAQRADKRGSFVSRSLPPSTTPPNIAWKDYKTSDDMAGWDEHEQESSSSTGGGGGCADGLGICSELERSYDEYQHPHLPSPVELAAEDPPLPWLMGDVRILNPAIIVGRPLDKLLEKGGAALLAVLLSTFKLSRYIVMPCGSALNVVLHHDARPRDICQVYLQACLLRRRMRQDPSLGQAAALHDCAVERMKSNSAGMECMKSSSRTEGDTAAAAGVSHPETQARRGSSSSSSGGGGSSNSRIISSISSSSQGTDASRFPARSQGNDQDEGARISMDSRSSSRSDLVLSGSTATDKSSSCTSSWGEGLDSWPGPTGNSRESSSSSGNGSSSSDESRIEAGTSLSYGTAPCDAGAPLAGNSSTQGGGMEVTWCKAPGIIGVSGGNSDPKFWVASTGASSTSLAELRIALQDTLQTAERLTTPFMAALESSGWQLGKIVVEANRRRARW</sequence>
<accession>A0A7S3VN78</accession>
<feature type="transmembrane region" description="Helical" evidence="3">
    <location>
        <begin position="132"/>
        <end position="154"/>
    </location>
</feature>
<dbReference type="InterPro" id="IPR006968">
    <property type="entry name" value="RUS_fam"/>
</dbReference>
<reference evidence="5" key="1">
    <citation type="submission" date="2021-01" db="EMBL/GenBank/DDBJ databases">
        <authorList>
            <person name="Corre E."/>
            <person name="Pelletier E."/>
            <person name="Niang G."/>
            <person name="Scheremetjew M."/>
            <person name="Finn R."/>
            <person name="Kale V."/>
            <person name="Holt S."/>
            <person name="Cochrane G."/>
            <person name="Meng A."/>
            <person name="Brown T."/>
            <person name="Cohen L."/>
        </authorList>
    </citation>
    <scope>NUCLEOTIDE SEQUENCE</scope>
    <source>
        <strain evidence="5">CCMP1320</strain>
    </source>
</reference>
<evidence type="ECO:0000256" key="2">
    <source>
        <dbReference type="SAM" id="MobiDB-lite"/>
    </source>
</evidence>
<dbReference type="AlphaFoldDB" id="A0A7S3VN78"/>
<evidence type="ECO:0000259" key="4">
    <source>
        <dbReference type="Pfam" id="PF04884"/>
    </source>
</evidence>
<organism evidence="5">
    <name type="scientific">Dunaliella tertiolecta</name>
    <name type="common">Green alga</name>
    <dbReference type="NCBI Taxonomy" id="3047"/>
    <lineage>
        <taxon>Eukaryota</taxon>
        <taxon>Viridiplantae</taxon>
        <taxon>Chlorophyta</taxon>
        <taxon>core chlorophytes</taxon>
        <taxon>Chlorophyceae</taxon>
        <taxon>CS clade</taxon>
        <taxon>Chlamydomonadales</taxon>
        <taxon>Dunaliellaceae</taxon>
        <taxon>Dunaliella</taxon>
    </lineage>
</organism>
<keyword evidence="3" id="KW-0472">Membrane</keyword>
<feature type="domain" description="Protein root UVB sensitive/RUS" evidence="4">
    <location>
        <begin position="84"/>
        <end position="318"/>
    </location>
</feature>
<evidence type="ECO:0000313" key="5">
    <source>
        <dbReference type="EMBL" id="CAE0494415.1"/>
    </source>
</evidence>
<evidence type="ECO:0000256" key="1">
    <source>
        <dbReference type="ARBA" id="ARBA00007558"/>
    </source>
</evidence>
<name>A0A7S3VN78_DUNTE</name>
<feature type="transmembrane region" description="Helical" evidence="3">
    <location>
        <begin position="181"/>
        <end position="198"/>
    </location>
</feature>
<feature type="compositionally biased region" description="Low complexity" evidence="2">
    <location>
        <begin position="640"/>
        <end position="655"/>
    </location>
</feature>
<dbReference type="Pfam" id="PF04884">
    <property type="entry name" value="UVB_sens_prot"/>
    <property type="match status" value="1"/>
</dbReference>
<protein>
    <recommendedName>
        <fullName evidence="4">Protein root UVB sensitive/RUS domain-containing protein</fullName>
    </recommendedName>
</protein>
<feature type="region of interest" description="Disordered" evidence="2">
    <location>
        <begin position="520"/>
        <end position="661"/>
    </location>
</feature>
<comment type="similarity">
    <text evidence="1">Belongs to the RUS1 family.</text>
</comment>